<comment type="caution">
    <text evidence="2">The sequence shown here is derived from an EMBL/GenBank/DDBJ whole genome shotgun (WGS) entry which is preliminary data.</text>
</comment>
<evidence type="ECO:0000256" key="1">
    <source>
        <dbReference type="SAM" id="MobiDB-lite"/>
    </source>
</evidence>
<name>A0A438G9E7_VITVI</name>
<evidence type="ECO:0000313" key="2">
    <source>
        <dbReference type="EMBL" id="RVW68804.1"/>
    </source>
</evidence>
<gene>
    <name evidence="2" type="ORF">CK203_062241</name>
</gene>
<reference evidence="2 3" key="1">
    <citation type="journal article" date="2018" name="PLoS Genet.">
        <title>Population sequencing reveals clonal diversity and ancestral inbreeding in the grapevine cultivar Chardonnay.</title>
        <authorList>
            <person name="Roach M.J."/>
            <person name="Johnson D.L."/>
            <person name="Bohlmann J."/>
            <person name="van Vuuren H.J."/>
            <person name="Jones S.J."/>
            <person name="Pretorius I.S."/>
            <person name="Schmidt S.A."/>
            <person name="Borneman A.R."/>
        </authorList>
    </citation>
    <scope>NUCLEOTIDE SEQUENCE [LARGE SCALE GENOMIC DNA]</scope>
    <source>
        <strain evidence="3">cv. Chardonnay</strain>
        <tissue evidence="2">Leaf</tissue>
    </source>
</reference>
<evidence type="ECO:0008006" key="4">
    <source>
        <dbReference type="Google" id="ProtNLM"/>
    </source>
</evidence>
<feature type="compositionally biased region" description="Basic and acidic residues" evidence="1">
    <location>
        <begin position="303"/>
        <end position="314"/>
    </location>
</feature>
<organism evidence="2 3">
    <name type="scientific">Vitis vinifera</name>
    <name type="common">Grape</name>
    <dbReference type="NCBI Taxonomy" id="29760"/>
    <lineage>
        <taxon>Eukaryota</taxon>
        <taxon>Viridiplantae</taxon>
        <taxon>Streptophyta</taxon>
        <taxon>Embryophyta</taxon>
        <taxon>Tracheophyta</taxon>
        <taxon>Spermatophyta</taxon>
        <taxon>Magnoliopsida</taxon>
        <taxon>eudicotyledons</taxon>
        <taxon>Gunneridae</taxon>
        <taxon>Pentapetalae</taxon>
        <taxon>rosids</taxon>
        <taxon>Vitales</taxon>
        <taxon>Vitaceae</taxon>
        <taxon>Viteae</taxon>
        <taxon>Vitis</taxon>
    </lineage>
</organism>
<proteinExistence type="predicted"/>
<dbReference type="AlphaFoldDB" id="A0A438G9E7"/>
<accession>A0A438G9E7</accession>
<feature type="region of interest" description="Disordered" evidence="1">
    <location>
        <begin position="266"/>
        <end position="329"/>
    </location>
</feature>
<evidence type="ECO:0000313" key="3">
    <source>
        <dbReference type="Proteomes" id="UP000288805"/>
    </source>
</evidence>
<protein>
    <recommendedName>
        <fullName evidence="4">DUF4283 domain-containing protein</fullName>
    </recommendedName>
</protein>
<sequence length="387" mass="42758">MSKGIYRSCRSYAEVVAEDGHRNGVLLSAGKWARAVICECKEKIQDWTHEGKAITRMMGTKGMVSITPISAFKGRGWLELKGLPFHLWDEDQLKFILKKWGRVTKVARESLKLADLSKVKLWVEMLPNVVLPALLEVEDGAWTFTVAVSVIGEVDEDDIVTSESTRSKDKLLKAGGCVSQWSKNAEGLRGSIRDNECYNRRLLPQSRYRCSSTKLATKRENGWGGTNGSSAKAITLLARSQGPIEVRAGIEAFSAEDGRAFELKAQSLSNPSPPSDTILGCNLKGPSGLGQSLGGTMSSGEKGQSRREEDDAARKGKAPVDQTKGSMQKEEMIVSKKMWTTLFPPSVDCRQGHQSSSEPLFLGNHRRLVKFAVWKTILGRNLRWNED</sequence>
<dbReference type="Proteomes" id="UP000288805">
    <property type="component" value="Unassembled WGS sequence"/>
</dbReference>
<dbReference type="EMBL" id="QGNW01000518">
    <property type="protein sequence ID" value="RVW68804.1"/>
    <property type="molecule type" value="Genomic_DNA"/>
</dbReference>